<keyword evidence="3" id="KW-1185">Reference proteome</keyword>
<evidence type="ECO:0000313" key="2">
    <source>
        <dbReference type="EMBL" id="TXG56745.1"/>
    </source>
</evidence>
<dbReference type="AlphaFoldDB" id="A0A5C7HJ06"/>
<comment type="caution">
    <text evidence="2">The sequence shown here is derived from an EMBL/GenBank/DDBJ whole genome shotgun (WGS) entry which is preliminary data.</text>
</comment>
<dbReference type="OrthoDB" id="1164070at2759"/>
<proteinExistence type="predicted"/>
<feature type="compositionally biased region" description="Acidic residues" evidence="1">
    <location>
        <begin position="7"/>
        <end position="34"/>
    </location>
</feature>
<evidence type="ECO:0000256" key="1">
    <source>
        <dbReference type="SAM" id="MobiDB-lite"/>
    </source>
</evidence>
<feature type="compositionally biased region" description="Basic and acidic residues" evidence="1">
    <location>
        <begin position="37"/>
        <end position="50"/>
    </location>
</feature>
<name>A0A5C7HJ06_9ROSI</name>
<reference evidence="3" key="1">
    <citation type="journal article" date="2019" name="Gigascience">
        <title>De novo genome assembly of the endangered Acer yangbiense, a plant species with extremely small populations endemic to Yunnan Province, China.</title>
        <authorList>
            <person name="Yang J."/>
            <person name="Wariss H.M."/>
            <person name="Tao L."/>
            <person name="Zhang R."/>
            <person name="Yun Q."/>
            <person name="Hollingsworth P."/>
            <person name="Dao Z."/>
            <person name="Luo G."/>
            <person name="Guo H."/>
            <person name="Ma Y."/>
            <person name="Sun W."/>
        </authorList>
    </citation>
    <scope>NUCLEOTIDE SEQUENCE [LARGE SCALE GENOMIC DNA]</scope>
    <source>
        <strain evidence="3">cv. Malutang</strain>
    </source>
</reference>
<dbReference type="Proteomes" id="UP000323000">
    <property type="component" value="Chromosome 8"/>
</dbReference>
<organism evidence="2 3">
    <name type="scientific">Acer yangbiense</name>
    <dbReference type="NCBI Taxonomy" id="1000413"/>
    <lineage>
        <taxon>Eukaryota</taxon>
        <taxon>Viridiplantae</taxon>
        <taxon>Streptophyta</taxon>
        <taxon>Embryophyta</taxon>
        <taxon>Tracheophyta</taxon>
        <taxon>Spermatophyta</taxon>
        <taxon>Magnoliopsida</taxon>
        <taxon>eudicotyledons</taxon>
        <taxon>Gunneridae</taxon>
        <taxon>Pentapetalae</taxon>
        <taxon>rosids</taxon>
        <taxon>malvids</taxon>
        <taxon>Sapindales</taxon>
        <taxon>Sapindaceae</taxon>
        <taxon>Hippocastanoideae</taxon>
        <taxon>Acereae</taxon>
        <taxon>Acer</taxon>
    </lineage>
</organism>
<dbReference type="EMBL" id="VAHF01000008">
    <property type="protein sequence ID" value="TXG56745.1"/>
    <property type="molecule type" value="Genomic_DNA"/>
</dbReference>
<sequence>MEHLGDEPVEDAVSDGSEVDNNYEVDDESEDDSDVSLVKEDREVDSGNNDRCDLEGDETFVISFFDEENGLTRAARYCHDNQWASNPNEKIAFEDVQTIGSAEMTHVVIKILYSSCLTDGVTFMIKSVQGSHSMCLRMAENKEATSLWVASVLRSFIHSNLIGKAKLFKNELQDRFAVKVDSHTIYRAKKIMMETLKSNHTKVYAKLKMYGNVLRVMNVGFDMFVAMNPNVVSDNPTFFRFYLNFNACKTGFLNGCRPLIGVNWCHLTGQFGGVLLSATALD</sequence>
<dbReference type="PANTHER" id="PTHR31973:SF187">
    <property type="entry name" value="MUTATOR TRANSPOSASE MUDRA PROTEIN"/>
    <property type="match status" value="1"/>
</dbReference>
<feature type="region of interest" description="Disordered" evidence="1">
    <location>
        <begin position="1"/>
        <end position="50"/>
    </location>
</feature>
<accession>A0A5C7HJ06</accession>
<dbReference type="PANTHER" id="PTHR31973">
    <property type="entry name" value="POLYPROTEIN, PUTATIVE-RELATED"/>
    <property type="match status" value="1"/>
</dbReference>
<protein>
    <submittedName>
        <fullName evidence="2">Uncharacterized protein</fullName>
    </submittedName>
</protein>
<gene>
    <name evidence="2" type="ORF">EZV62_018058</name>
</gene>
<evidence type="ECO:0000313" key="3">
    <source>
        <dbReference type="Proteomes" id="UP000323000"/>
    </source>
</evidence>